<name>A0A1T0CPB1_9GAMM</name>
<comment type="subunit">
    <text evidence="3">Monomer.</text>
</comment>
<evidence type="ECO:0000256" key="11">
    <source>
        <dbReference type="ARBA" id="ARBA00023237"/>
    </source>
</evidence>
<gene>
    <name evidence="14" type="ORF">B0680_05045</name>
</gene>
<keyword evidence="10" id="KW-0143">Chaperone</keyword>
<evidence type="ECO:0000256" key="6">
    <source>
        <dbReference type="ARBA" id="ARBA00022729"/>
    </source>
</evidence>
<comment type="similarity">
    <text evidence="2">Belongs to the LolB family.</text>
</comment>
<keyword evidence="5" id="KW-0813">Transport</keyword>
<dbReference type="Pfam" id="PF03550">
    <property type="entry name" value="LolB"/>
    <property type="match status" value="1"/>
</dbReference>
<evidence type="ECO:0000256" key="2">
    <source>
        <dbReference type="ARBA" id="ARBA00009696"/>
    </source>
</evidence>
<dbReference type="CDD" id="cd16326">
    <property type="entry name" value="LolB"/>
    <property type="match status" value="1"/>
</dbReference>
<proteinExistence type="inferred from homology"/>
<keyword evidence="11" id="KW-0998">Cell outer membrane</keyword>
<protein>
    <recommendedName>
        <fullName evidence="4">Outer-membrane lipoprotein LolB</fullName>
    </recommendedName>
</protein>
<dbReference type="Proteomes" id="UP000189800">
    <property type="component" value="Unassembled WGS sequence"/>
</dbReference>
<dbReference type="SUPFAM" id="SSF89392">
    <property type="entry name" value="Prokaryotic lipoproteins and lipoprotein localization factors"/>
    <property type="match status" value="1"/>
</dbReference>
<dbReference type="RefSeq" id="WP_078254001.1">
    <property type="nucleotide sequence ID" value="NZ_MUYU01000012.1"/>
</dbReference>
<dbReference type="AlphaFoldDB" id="A0A1T0CPB1"/>
<keyword evidence="6 13" id="KW-0732">Signal</keyword>
<sequence>MKKISLIAICASALLLSACASTQAVKPANPSALPTADAPIRFSTTGKIGITTQTDTGAQGGSAFYAWAQEDDRFSIDLTGALGIGATEIRYDGRTATLNSERTGLISADSPEELLLSATGWQAPISQLPYWIVGRSAPSDSTQTYDAQNRLATAVNGAWTANFEYKGTQPNRLRITHTDGHRVVMTITHQ</sequence>
<keyword evidence="9" id="KW-0564">Palmitate</keyword>
<dbReference type="InterPro" id="IPR029046">
    <property type="entry name" value="LolA/LolB/LppX"/>
</dbReference>
<evidence type="ECO:0000256" key="13">
    <source>
        <dbReference type="SAM" id="SignalP"/>
    </source>
</evidence>
<dbReference type="Gene3D" id="2.50.20.10">
    <property type="entry name" value="Lipoprotein localisation LolA/LolB/LppX"/>
    <property type="match status" value="1"/>
</dbReference>
<keyword evidence="8" id="KW-0472">Membrane</keyword>
<evidence type="ECO:0000256" key="5">
    <source>
        <dbReference type="ARBA" id="ARBA00022448"/>
    </source>
</evidence>
<dbReference type="InterPro" id="IPR004565">
    <property type="entry name" value="OM_lipoprot_LolB"/>
</dbReference>
<comment type="caution">
    <text evidence="14">The sequence shown here is derived from an EMBL/GenBank/DDBJ whole genome shotgun (WGS) entry which is preliminary data.</text>
</comment>
<keyword evidence="15" id="KW-1185">Reference proteome</keyword>
<evidence type="ECO:0000313" key="14">
    <source>
        <dbReference type="EMBL" id="OOS24154.1"/>
    </source>
</evidence>
<evidence type="ECO:0000256" key="7">
    <source>
        <dbReference type="ARBA" id="ARBA00022927"/>
    </source>
</evidence>
<dbReference type="GO" id="GO:0009279">
    <property type="term" value="C:cell outer membrane"/>
    <property type="evidence" value="ECO:0007669"/>
    <property type="project" value="UniProtKB-SubCell"/>
</dbReference>
<organism evidence="14 15">
    <name type="scientific">Moraxella pluranimalium</name>
    <dbReference type="NCBI Taxonomy" id="470453"/>
    <lineage>
        <taxon>Bacteria</taxon>
        <taxon>Pseudomonadati</taxon>
        <taxon>Pseudomonadota</taxon>
        <taxon>Gammaproteobacteria</taxon>
        <taxon>Moraxellales</taxon>
        <taxon>Moraxellaceae</taxon>
        <taxon>Moraxella</taxon>
    </lineage>
</organism>
<evidence type="ECO:0000313" key="15">
    <source>
        <dbReference type="Proteomes" id="UP000189800"/>
    </source>
</evidence>
<evidence type="ECO:0000256" key="4">
    <source>
        <dbReference type="ARBA" id="ARBA00016202"/>
    </source>
</evidence>
<reference evidence="14 15" key="1">
    <citation type="submission" date="2017-02" db="EMBL/GenBank/DDBJ databases">
        <title>Draft genome sequence of Moraxella pluranimalium CCUG 54913T type strain.</title>
        <authorList>
            <person name="Salva-Serra F."/>
            <person name="Engstrom-Jakobsson H."/>
            <person name="Thorell K."/>
            <person name="Jaen-Luchoro D."/>
            <person name="Gonzales-Siles L."/>
            <person name="Karlsson R."/>
            <person name="Yazdan S."/>
            <person name="Boulund F."/>
            <person name="Johnning A."/>
            <person name="Engstrand L."/>
            <person name="Kristiansson E."/>
            <person name="Moore E."/>
        </authorList>
    </citation>
    <scope>NUCLEOTIDE SEQUENCE [LARGE SCALE GENOMIC DNA]</scope>
    <source>
        <strain evidence="14 15">CCUG 54913</strain>
    </source>
</reference>
<evidence type="ECO:0000256" key="10">
    <source>
        <dbReference type="ARBA" id="ARBA00023186"/>
    </source>
</evidence>
<feature type="signal peptide" evidence="13">
    <location>
        <begin position="1"/>
        <end position="20"/>
    </location>
</feature>
<dbReference type="EMBL" id="MUYU01000012">
    <property type="protein sequence ID" value="OOS24154.1"/>
    <property type="molecule type" value="Genomic_DNA"/>
</dbReference>
<accession>A0A1T0CPB1</accession>
<keyword evidence="7" id="KW-0653">Protein transport</keyword>
<evidence type="ECO:0000256" key="9">
    <source>
        <dbReference type="ARBA" id="ARBA00023139"/>
    </source>
</evidence>
<evidence type="ECO:0000256" key="1">
    <source>
        <dbReference type="ARBA" id="ARBA00004459"/>
    </source>
</evidence>
<dbReference type="PROSITE" id="PS51257">
    <property type="entry name" value="PROKAR_LIPOPROTEIN"/>
    <property type="match status" value="1"/>
</dbReference>
<evidence type="ECO:0000256" key="8">
    <source>
        <dbReference type="ARBA" id="ARBA00023136"/>
    </source>
</evidence>
<dbReference type="OrthoDB" id="9797618at2"/>
<dbReference type="GO" id="GO:0015031">
    <property type="term" value="P:protein transport"/>
    <property type="evidence" value="ECO:0007669"/>
    <property type="project" value="UniProtKB-KW"/>
</dbReference>
<evidence type="ECO:0000256" key="3">
    <source>
        <dbReference type="ARBA" id="ARBA00011245"/>
    </source>
</evidence>
<feature type="chain" id="PRO_5012164971" description="Outer-membrane lipoprotein LolB" evidence="13">
    <location>
        <begin position="21"/>
        <end position="190"/>
    </location>
</feature>
<comment type="subcellular location">
    <subcellularLocation>
        <location evidence="1">Cell outer membrane</location>
        <topology evidence="1">Lipid-anchor</topology>
    </subcellularLocation>
</comment>
<keyword evidence="12" id="KW-0449">Lipoprotein</keyword>
<dbReference type="STRING" id="470453.B0680_05045"/>
<evidence type="ECO:0000256" key="12">
    <source>
        <dbReference type="ARBA" id="ARBA00023288"/>
    </source>
</evidence>